<sequence length="692" mass="78342">MKDLAIEQQQCFYELLCDCMIYQPGEHKYLKQNIGYALFGPPNNNENTNENKTNVYCNKENHSKDKDHNEDEDVTDAVDYKDDAKALIHKIYCKILEYTIETDYDKPIYCGIIYNVVICHKLKKPKKSKEIESNTEDNENLTAISVQPIPIFKTWKFIMNKEKSVEKKKEATEKSTKANEEYKIWYIDTTGRVYENWADYKTNNNLFECTMVLPKDGTYQPDPSCPITEDYSTVWLEIMDSPACSLAAKVRNGMDIASTVTGAGALTVGVASLFTPLAPVVVVGGVVATGVSATWAMIRGTQQLRDRSVHKESINPLDAEAFPQWLTITSSVFGLGAMGGAAAISAAVSRGMTVNTAARLVFNTIQSGNLFLNGIGIIYQSYCLVDRYRTDGTINYFEVVSMATHLMFFAGTVVNIQFASKIIRNNQGKILDDYRQGLRSKRLRKQYNRVKRVAAANNTCEMSENAEVIRYIKNRNQLASNTASNNASNASVAINKTTDSTKPSIIIWTIENGILTVNGIQLLDPLKFVTQLIRSGMPNDSNQDNTSNKQRDERDFQTTKLWSILDDLLLQFNLRTNNSSNNINTSEFIPLLREMDSLNVNQDLLKKLFKIAIRLIQHSQTPLDFLLKTMRFIWLYCKKNFKQWGIQTCLRMQSFAGFNILFIVITALFEAEKLDSLYLAFEKYVGALRYAV</sequence>
<dbReference type="Pfam" id="PF16013">
    <property type="entry name" value="DUF4781"/>
    <property type="match status" value="1"/>
</dbReference>
<organism evidence="4">
    <name type="scientific">Harpegnathos saltator</name>
    <name type="common">Jerdon's jumping ant</name>
    <dbReference type="NCBI Taxonomy" id="610380"/>
    <lineage>
        <taxon>Eukaryota</taxon>
        <taxon>Metazoa</taxon>
        <taxon>Ecdysozoa</taxon>
        <taxon>Arthropoda</taxon>
        <taxon>Hexapoda</taxon>
        <taxon>Insecta</taxon>
        <taxon>Pterygota</taxon>
        <taxon>Neoptera</taxon>
        <taxon>Endopterygota</taxon>
        <taxon>Hymenoptera</taxon>
        <taxon>Apocrita</taxon>
        <taxon>Aculeata</taxon>
        <taxon>Formicoidea</taxon>
        <taxon>Formicidae</taxon>
        <taxon>Ponerinae</taxon>
        <taxon>Ponerini</taxon>
        <taxon>Harpegnathos</taxon>
    </lineage>
</organism>
<name>E2C1G8_HARSA</name>
<dbReference type="InParanoid" id="E2C1G8"/>
<dbReference type="OMA" id="TVWLEIM"/>
<protein>
    <recommendedName>
        <fullName evidence="2">DUF4781 domain-containing protein</fullName>
    </recommendedName>
</protein>
<dbReference type="OrthoDB" id="6512497at2759"/>
<dbReference type="STRING" id="610380.E2C1G8"/>
<reference evidence="3 4" key="1">
    <citation type="journal article" date="2010" name="Science">
        <title>Genomic comparison of the ants Camponotus floridanus and Harpegnathos saltator.</title>
        <authorList>
            <person name="Bonasio R."/>
            <person name="Zhang G."/>
            <person name="Ye C."/>
            <person name="Mutti N.S."/>
            <person name="Fang X."/>
            <person name="Qin N."/>
            <person name="Donahue G."/>
            <person name="Yang P."/>
            <person name="Li Q."/>
            <person name="Li C."/>
            <person name="Zhang P."/>
            <person name="Huang Z."/>
            <person name="Berger S.L."/>
            <person name="Reinberg D."/>
            <person name="Wang J."/>
            <person name="Liebig J."/>
        </authorList>
    </citation>
    <scope>NUCLEOTIDE SEQUENCE [LARGE SCALE GENOMIC DNA]</scope>
    <source>
        <strain evidence="3 4">R22 G/1</strain>
    </source>
</reference>
<feature type="transmembrane region" description="Helical" evidence="1">
    <location>
        <begin position="399"/>
        <end position="419"/>
    </location>
</feature>
<keyword evidence="1" id="KW-0472">Membrane</keyword>
<feature type="transmembrane region" description="Helical" evidence="1">
    <location>
        <begin position="360"/>
        <end position="379"/>
    </location>
</feature>
<feature type="transmembrane region" description="Helical" evidence="1">
    <location>
        <begin position="648"/>
        <end position="669"/>
    </location>
</feature>
<dbReference type="Proteomes" id="UP000008237">
    <property type="component" value="Unassembled WGS sequence"/>
</dbReference>
<evidence type="ECO:0000313" key="4">
    <source>
        <dbReference type="Proteomes" id="UP000008237"/>
    </source>
</evidence>
<evidence type="ECO:0000256" key="1">
    <source>
        <dbReference type="SAM" id="Phobius"/>
    </source>
</evidence>
<keyword evidence="1" id="KW-1133">Transmembrane helix</keyword>
<dbReference type="EMBL" id="GL451937">
    <property type="protein sequence ID" value="EFN78144.1"/>
    <property type="molecule type" value="Genomic_DNA"/>
</dbReference>
<feature type="transmembrane region" description="Helical" evidence="1">
    <location>
        <begin position="325"/>
        <end position="348"/>
    </location>
</feature>
<dbReference type="AlphaFoldDB" id="E2C1G8"/>
<feature type="domain" description="DUF4781" evidence="2">
    <location>
        <begin position="149"/>
        <end position="472"/>
    </location>
</feature>
<dbReference type="PANTHER" id="PTHR21115">
    <property type="entry name" value="GH06117P-RELATED"/>
    <property type="match status" value="1"/>
</dbReference>
<dbReference type="InterPro" id="IPR031962">
    <property type="entry name" value="DUF4781"/>
</dbReference>
<evidence type="ECO:0000313" key="3">
    <source>
        <dbReference type="EMBL" id="EFN78144.1"/>
    </source>
</evidence>
<gene>
    <name evidence="3" type="ORF">EAI_08116</name>
</gene>
<evidence type="ECO:0000259" key="2">
    <source>
        <dbReference type="Pfam" id="PF16013"/>
    </source>
</evidence>
<accession>E2C1G8</accession>
<proteinExistence type="predicted"/>
<keyword evidence="1" id="KW-0812">Transmembrane</keyword>
<keyword evidence="4" id="KW-1185">Reference proteome</keyword>
<dbReference type="PANTHER" id="PTHR21115:SF0">
    <property type="entry name" value="GH06117P-RELATED"/>
    <property type="match status" value="1"/>
</dbReference>